<feature type="signal peptide" evidence="1">
    <location>
        <begin position="1"/>
        <end position="19"/>
    </location>
</feature>
<dbReference type="EMBL" id="AYSA01000403">
    <property type="protein sequence ID" value="ESZ92238.1"/>
    <property type="molecule type" value="Genomic_DNA"/>
</dbReference>
<reference evidence="2 3" key="1">
    <citation type="journal article" date="2014" name="Genome Announc.">
        <title>Draft genome sequence of Sclerotinia borealis, a psychrophilic plant pathogenic fungus.</title>
        <authorList>
            <person name="Mardanov A.V."/>
            <person name="Beletsky A.V."/>
            <person name="Kadnikov V.V."/>
            <person name="Ignatov A.N."/>
            <person name="Ravin N.V."/>
        </authorList>
    </citation>
    <scope>NUCLEOTIDE SEQUENCE [LARGE SCALE GENOMIC DNA]</scope>
    <source>
        <strain evidence="3">F-4157</strain>
    </source>
</reference>
<keyword evidence="1" id="KW-0732">Signal</keyword>
<comment type="caution">
    <text evidence="2">The sequence shown here is derived from an EMBL/GenBank/DDBJ whole genome shotgun (WGS) entry which is preliminary data.</text>
</comment>
<gene>
    <name evidence="2" type="ORF">SBOR_7364</name>
</gene>
<proteinExistence type="predicted"/>
<evidence type="ECO:0000313" key="3">
    <source>
        <dbReference type="Proteomes" id="UP000019487"/>
    </source>
</evidence>
<dbReference type="OrthoDB" id="1001765at2759"/>
<evidence type="ECO:0000256" key="1">
    <source>
        <dbReference type="SAM" id="SignalP"/>
    </source>
</evidence>
<keyword evidence="3" id="KW-1185">Reference proteome</keyword>
<dbReference type="AlphaFoldDB" id="W9C8W1"/>
<name>W9C8W1_SCLBF</name>
<evidence type="ECO:0000313" key="2">
    <source>
        <dbReference type="EMBL" id="ESZ92238.1"/>
    </source>
</evidence>
<evidence type="ECO:0008006" key="4">
    <source>
        <dbReference type="Google" id="ProtNLM"/>
    </source>
</evidence>
<dbReference type="HOGENOM" id="CLU_029630_5_0_1"/>
<organism evidence="2 3">
    <name type="scientific">Sclerotinia borealis (strain F-4128)</name>
    <dbReference type="NCBI Taxonomy" id="1432307"/>
    <lineage>
        <taxon>Eukaryota</taxon>
        <taxon>Fungi</taxon>
        <taxon>Dikarya</taxon>
        <taxon>Ascomycota</taxon>
        <taxon>Pezizomycotina</taxon>
        <taxon>Leotiomycetes</taxon>
        <taxon>Helotiales</taxon>
        <taxon>Sclerotiniaceae</taxon>
        <taxon>Sclerotinia</taxon>
    </lineage>
</organism>
<dbReference type="Proteomes" id="UP000019487">
    <property type="component" value="Unassembled WGS sequence"/>
</dbReference>
<dbReference type="STRING" id="1432307.W9C8W1"/>
<protein>
    <recommendedName>
        <fullName evidence="4">Stress response protein rds1p</fullName>
    </recommendedName>
</protein>
<sequence length="355" mass="38458">MLSKGTLFSLLISASLSAALPTTLNISDPSRGPIPSETNYYSSYRGKSAPFPANYTHPIHPTARGPPGPDDQLFQNLLAAEWAIYTFYQQAIERLNVTSFTTLGFPNTTYTRLLEIRDNEAGHLRIFQDSISATSLKPGHCRYDYGWSTAAEFLALQILIEVSSMAFAAGLVQQANMNVTKGALMAIGETETRHATWALCEVWGVSPFAGPIDTSFPYANLILDSTNRFVVKDSCPIANPEYPFPSLKLPQLEVLGAIVPGKDVVFGYEKSSTGSEVPDFEEGNNYYAVFFHGVEVVSVPFDVATKSAIFPVNLELKGLILVVIADEVDAATETSVVAGPAYILEQPAILAASDV</sequence>
<feature type="chain" id="PRO_5004918188" description="Stress response protein rds1p" evidence="1">
    <location>
        <begin position="20"/>
        <end position="355"/>
    </location>
</feature>
<dbReference type="Pfam" id="PF13668">
    <property type="entry name" value="Ferritin_2"/>
    <property type="match status" value="1"/>
</dbReference>
<accession>W9C8W1</accession>